<dbReference type="Proteomes" id="UP000037540">
    <property type="component" value="Unassembled WGS sequence"/>
</dbReference>
<comment type="caution">
    <text evidence="1">The sequence shown here is derived from an EMBL/GenBank/DDBJ whole genome shotgun (WGS) entry which is preliminary data.</text>
</comment>
<dbReference type="PIRSF" id="PIRSF015617">
    <property type="entry name" value="Adensltrnsf_CobA"/>
    <property type="match status" value="1"/>
</dbReference>
<dbReference type="InterPro" id="IPR027417">
    <property type="entry name" value="P-loop_NTPase"/>
</dbReference>
<dbReference type="EMBL" id="LGVR01000028">
    <property type="protein sequence ID" value="KOA88570.1"/>
    <property type="molecule type" value="Genomic_DNA"/>
</dbReference>
<dbReference type="Gene3D" id="3.40.50.300">
    <property type="entry name" value="P-loop containing nucleotide triphosphate hydrolases"/>
    <property type="match status" value="1"/>
</dbReference>
<dbReference type="NCBIfam" id="NF004637">
    <property type="entry name" value="PRK05986.1"/>
    <property type="match status" value="1"/>
</dbReference>
<evidence type="ECO:0000313" key="2">
    <source>
        <dbReference type="Proteomes" id="UP000037540"/>
    </source>
</evidence>
<protein>
    <submittedName>
        <fullName evidence="1">Cobinamide adenolsyltransferase</fullName>
    </submittedName>
</protein>
<dbReference type="CDD" id="cd00561">
    <property type="entry name" value="CobA_ACA"/>
    <property type="match status" value="1"/>
</dbReference>
<proteinExistence type="predicted"/>
<dbReference type="AlphaFoldDB" id="A0A9Q1ZBS3"/>
<dbReference type="SUPFAM" id="SSF52540">
    <property type="entry name" value="P-loop containing nucleoside triphosphate hydrolases"/>
    <property type="match status" value="1"/>
</dbReference>
<reference evidence="1 2" key="1">
    <citation type="submission" date="2015-07" db="EMBL/GenBank/DDBJ databases">
        <title>Draft genome sequences of 17 French Clostridium botulinum group III.</title>
        <authorList>
            <person name="Woudstra C."/>
            <person name="Le Marechal C."/>
            <person name="Souillard R."/>
            <person name="Bayon-Auboyer M.-H."/>
            <person name="Dessouter D."/>
            <person name="Fach P."/>
        </authorList>
    </citation>
    <scope>NUCLEOTIDE SEQUENCE [LARGE SCALE GENOMIC DNA]</scope>
    <source>
        <strain evidence="1 2">12LNRI-CD</strain>
    </source>
</reference>
<dbReference type="Pfam" id="PF02572">
    <property type="entry name" value="CobA_CobO_BtuR"/>
    <property type="match status" value="1"/>
</dbReference>
<sequence length="173" mass="19701">MQRSKGYIHVYTGNGKGKTTCALGLSLRAVCAGKKVFFGQFVKGMKYSELEAVKYLPGFEMKQYGRDCFIFNNPSEEDIKIAKEGLKDIEDILKKGDYDIVVMDELNIALYYKLFSIEEVIKILDNRKENVEVIITGRYASNELINKADLVTEMKEIKHYYSKGVGAREGIEK</sequence>
<dbReference type="GO" id="GO:0005524">
    <property type="term" value="F:ATP binding"/>
    <property type="evidence" value="ECO:0007669"/>
    <property type="project" value="InterPro"/>
</dbReference>
<accession>A0A9Q1ZBS3</accession>
<name>A0A9Q1ZBS3_CLOBO</name>
<dbReference type="GO" id="GO:0009236">
    <property type="term" value="P:cobalamin biosynthetic process"/>
    <property type="evidence" value="ECO:0007669"/>
    <property type="project" value="InterPro"/>
</dbReference>
<dbReference type="PANTHER" id="PTHR46638">
    <property type="entry name" value="CORRINOID ADENOSYLTRANSFERASE"/>
    <property type="match status" value="1"/>
</dbReference>
<evidence type="ECO:0000313" key="1">
    <source>
        <dbReference type="EMBL" id="KOA88570.1"/>
    </source>
</evidence>
<gene>
    <name evidence="1" type="ORF">ADU74_06440</name>
</gene>
<dbReference type="InterPro" id="IPR003724">
    <property type="entry name" value="CblAdoTrfase_CobA"/>
</dbReference>
<dbReference type="NCBIfam" id="TIGR00708">
    <property type="entry name" value="cobA"/>
    <property type="match status" value="1"/>
</dbReference>
<dbReference type="PANTHER" id="PTHR46638:SF1">
    <property type="entry name" value="CORRINOID ADENOSYLTRANSFERASE"/>
    <property type="match status" value="1"/>
</dbReference>
<dbReference type="OrthoDB" id="9810309at2"/>
<organism evidence="1 2">
    <name type="scientific">Clostridium botulinum</name>
    <dbReference type="NCBI Taxonomy" id="1491"/>
    <lineage>
        <taxon>Bacteria</taxon>
        <taxon>Bacillati</taxon>
        <taxon>Bacillota</taxon>
        <taxon>Clostridia</taxon>
        <taxon>Eubacteriales</taxon>
        <taxon>Clostridiaceae</taxon>
        <taxon>Clostridium</taxon>
    </lineage>
</organism>
<dbReference type="RefSeq" id="WP_013726295.1">
    <property type="nucleotide sequence ID" value="NZ_LGVO01000024.1"/>
</dbReference>
<dbReference type="GO" id="GO:0008817">
    <property type="term" value="F:corrinoid adenosyltransferase activity"/>
    <property type="evidence" value="ECO:0007669"/>
    <property type="project" value="InterPro"/>
</dbReference>